<dbReference type="InterPro" id="IPR035500">
    <property type="entry name" value="NHR-like_dom_sf"/>
</dbReference>
<keyword evidence="1" id="KW-0805">Transcription regulation</keyword>
<dbReference type="InterPro" id="IPR052499">
    <property type="entry name" value="C.elegans_NHRs"/>
</dbReference>
<evidence type="ECO:0000259" key="5">
    <source>
        <dbReference type="PROSITE" id="PS51843"/>
    </source>
</evidence>
<gene>
    <name evidence="6" type="ORF">WR25_24469</name>
</gene>
<dbReference type="PANTHER" id="PTHR47630">
    <property type="entry name" value="NUCLEAR HORMONE RECEPTOR FAMILY-RELATED-RELATED"/>
    <property type="match status" value="1"/>
</dbReference>
<dbReference type="SUPFAM" id="SSF48508">
    <property type="entry name" value="Nuclear receptor ligand-binding domain"/>
    <property type="match status" value="1"/>
</dbReference>
<dbReference type="Gene3D" id="1.10.565.10">
    <property type="entry name" value="Retinoid X Receptor"/>
    <property type="match status" value="1"/>
</dbReference>
<dbReference type="OrthoDB" id="5804878at2759"/>
<dbReference type="SMART" id="SM00430">
    <property type="entry name" value="HOLI"/>
    <property type="match status" value="1"/>
</dbReference>
<keyword evidence="3" id="KW-0675">Receptor</keyword>
<feature type="compositionally biased region" description="Polar residues" evidence="4">
    <location>
        <begin position="1"/>
        <end position="13"/>
    </location>
</feature>
<comment type="caution">
    <text evidence="6">The sequence shown here is derived from an EMBL/GenBank/DDBJ whole genome shotgun (WGS) entry which is preliminary data.</text>
</comment>
<name>A0A2A2KXY6_9BILA</name>
<dbReference type="EMBL" id="LIAE01007520">
    <property type="protein sequence ID" value="PAV78742.1"/>
    <property type="molecule type" value="Genomic_DNA"/>
</dbReference>
<dbReference type="Pfam" id="PF00104">
    <property type="entry name" value="Hormone_recep"/>
    <property type="match status" value="1"/>
</dbReference>
<dbReference type="PRINTS" id="PR00398">
    <property type="entry name" value="STRDHORMONER"/>
</dbReference>
<evidence type="ECO:0000256" key="1">
    <source>
        <dbReference type="ARBA" id="ARBA00023015"/>
    </source>
</evidence>
<evidence type="ECO:0000256" key="4">
    <source>
        <dbReference type="SAM" id="MobiDB-lite"/>
    </source>
</evidence>
<keyword evidence="7" id="KW-1185">Reference proteome</keyword>
<protein>
    <recommendedName>
        <fullName evidence="5">NR LBD domain-containing protein</fullName>
    </recommendedName>
</protein>
<dbReference type="Proteomes" id="UP000218231">
    <property type="component" value="Unassembled WGS sequence"/>
</dbReference>
<evidence type="ECO:0000256" key="2">
    <source>
        <dbReference type="ARBA" id="ARBA00023163"/>
    </source>
</evidence>
<proteinExistence type="predicted"/>
<keyword evidence="2" id="KW-0804">Transcription</keyword>
<feature type="domain" description="NR LBD" evidence="5">
    <location>
        <begin position="83"/>
        <end position="324"/>
    </location>
</feature>
<organism evidence="6 7">
    <name type="scientific">Diploscapter pachys</name>
    <dbReference type="NCBI Taxonomy" id="2018661"/>
    <lineage>
        <taxon>Eukaryota</taxon>
        <taxon>Metazoa</taxon>
        <taxon>Ecdysozoa</taxon>
        <taxon>Nematoda</taxon>
        <taxon>Chromadorea</taxon>
        <taxon>Rhabditida</taxon>
        <taxon>Rhabditina</taxon>
        <taxon>Rhabditomorpha</taxon>
        <taxon>Rhabditoidea</taxon>
        <taxon>Rhabditidae</taxon>
        <taxon>Diploscapter</taxon>
    </lineage>
</organism>
<dbReference type="AlphaFoldDB" id="A0A2A2KXY6"/>
<accession>A0A2A2KXY6</accession>
<evidence type="ECO:0000313" key="7">
    <source>
        <dbReference type="Proteomes" id="UP000218231"/>
    </source>
</evidence>
<reference evidence="6 7" key="1">
    <citation type="journal article" date="2017" name="Curr. Biol.">
        <title>Genome architecture and evolution of a unichromosomal asexual nematode.</title>
        <authorList>
            <person name="Fradin H."/>
            <person name="Zegar C."/>
            <person name="Gutwein M."/>
            <person name="Lucas J."/>
            <person name="Kovtun M."/>
            <person name="Corcoran D."/>
            <person name="Baugh L.R."/>
            <person name="Kiontke K."/>
            <person name="Gunsalus K."/>
            <person name="Fitch D.H."/>
            <person name="Piano F."/>
        </authorList>
    </citation>
    <scope>NUCLEOTIDE SEQUENCE [LARGE SCALE GENOMIC DNA]</scope>
    <source>
        <strain evidence="6">PF1309</strain>
    </source>
</reference>
<evidence type="ECO:0000256" key="3">
    <source>
        <dbReference type="ARBA" id="ARBA00023170"/>
    </source>
</evidence>
<sequence>MIGTDQPVQNQRKTSFRDHHPEYPTGNPADTTGDDDVILPNTPLDEAEQLAINYINLHKYCDNMLISNEQLNENQVDSVVDQMLDCSISQIISNEKPICPRFPREWSASEIVSEKNFTRTWARDVVEFIDWCSRFPVFVQLPYEDKITLFRSQFTQIALFDKCYRSYLEQKPGLVLGNGNVFPRDEQMQSQIDNQQLRNMFSSLQNMLFNDVVYPMTYIRMNEAEYVLIKANIFLAEGHHTINLSCAGRKLVETERERHRNAMYAKFDVLNPEPQAALHFAIQIEQMMNATESAALQMDKSMQTLDMFKKNSQLRTLVQECHMDKLQEMME</sequence>
<feature type="region of interest" description="Disordered" evidence="4">
    <location>
        <begin position="1"/>
        <end position="36"/>
    </location>
</feature>
<dbReference type="InterPro" id="IPR001723">
    <property type="entry name" value="Nuclear_hrmn_rcpt"/>
</dbReference>
<dbReference type="InterPro" id="IPR000536">
    <property type="entry name" value="Nucl_hrmn_rcpt_lig-bd"/>
</dbReference>
<dbReference type="PROSITE" id="PS51843">
    <property type="entry name" value="NR_LBD"/>
    <property type="match status" value="1"/>
</dbReference>
<evidence type="ECO:0000313" key="6">
    <source>
        <dbReference type="EMBL" id="PAV78742.1"/>
    </source>
</evidence>